<gene>
    <name evidence="1" type="ORF">UFOPK2786_01139</name>
</gene>
<dbReference type="SUPFAM" id="SSF53067">
    <property type="entry name" value="Actin-like ATPase domain"/>
    <property type="match status" value="1"/>
</dbReference>
<dbReference type="InterPro" id="IPR000600">
    <property type="entry name" value="ROK"/>
</dbReference>
<name>A0A6J6TMV1_9ZZZZ</name>
<accession>A0A6J6TMV1</accession>
<organism evidence="1">
    <name type="scientific">freshwater metagenome</name>
    <dbReference type="NCBI Taxonomy" id="449393"/>
    <lineage>
        <taxon>unclassified sequences</taxon>
        <taxon>metagenomes</taxon>
        <taxon>ecological metagenomes</taxon>
    </lineage>
</organism>
<dbReference type="AlphaFoldDB" id="A0A6J6TMV1"/>
<proteinExistence type="predicted"/>
<dbReference type="PANTHER" id="PTHR18964:SF149">
    <property type="entry name" value="BIFUNCTIONAL UDP-N-ACETYLGLUCOSAMINE 2-EPIMERASE_N-ACETYLMANNOSAMINE KINASE"/>
    <property type="match status" value="1"/>
</dbReference>
<dbReference type="EMBL" id="CAEZYW010000177">
    <property type="protein sequence ID" value="CAB4748023.1"/>
    <property type="molecule type" value="Genomic_DNA"/>
</dbReference>
<dbReference type="PANTHER" id="PTHR18964">
    <property type="entry name" value="ROK (REPRESSOR, ORF, KINASE) FAMILY"/>
    <property type="match status" value="1"/>
</dbReference>
<protein>
    <submittedName>
        <fullName evidence="1">Unannotated protein</fullName>
    </submittedName>
</protein>
<dbReference type="Pfam" id="PF00480">
    <property type="entry name" value="ROK"/>
    <property type="match status" value="1"/>
</dbReference>
<dbReference type="Gene3D" id="3.30.420.40">
    <property type="match status" value="2"/>
</dbReference>
<dbReference type="InterPro" id="IPR043129">
    <property type="entry name" value="ATPase_NBD"/>
</dbReference>
<evidence type="ECO:0000313" key="1">
    <source>
        <dbReference type="EMBL" id="CAB4748023.1"/>
    </source>
</evidence>
<sequence>MADRHVTIGVDIGGTKVLGVALDAHGNVVDRERASSLNNGRRDPGLSISLGLAEELCRRAGERGDLLLALGIGVPEYVDERGLLTSRLVMEWDVQALDLFGHLGTVRVESDVRCAAIAESKVGAGQSLGDFLYVSIGTGISSCLVLNGEPWRGARGEAIAFGELVVAQPDDVGGVTTLEDFASGSGMCDRYLAATGREVLGAEELMALAEAGNLEAQGILATSVRAVGMALTTAVDLLDPSAVIVGGGLGTSGGSWWERVSAEYRSGTAKRPGAPPLIEAALGSDAGAIGAALHSRK</sequence>
<reference evidence="1" key="1">
    <citation type="submission" date="2020-05" db="EMBL/GenBank/DDBJ databases">
        <authorList>
            <person name="Chiriac C."/>
            <person name="Salcher M."/>
            <person name="Ghai R."/>
            <person name="Kavagutti S V."/>
        </authorList>
    </citation>
    <scope>NUCLEOTIDE SEQUENCE</scope>
</reference>